<proteinExistence type="predicted"/>
<dbReference type="Proteomes" id="UP001420932">
    <property type="component" value="Unassembled WGS sequence"/>
</dbReference>
<protein>
    <submittedName>
        <fullName evidence="2">Uncharacterized protein</fullName>
    </submittedName>
</protein>
<dbReference type="EMBL" id="JBBNAF010000001">
    <property type="protein sequence ID" value="KAK9169811.1"/>
    <property type="molecule type" value="Genomic_DNA"/>
</dbReference>
<feature type="region of interest" description="Disordered" evidence="1">
    <location>
        <begin position="13"/>
        <end position="47"/>
    </location>
</feature>
<reference evidence="2 3" key="1">
    <citation type="submission" date="2024-01" db="EMBL/GenBank/DDBJ databases">
        <title>Genome assemblies of Stephania.</title>
        <authorList>
            <person name="Yang L."/>
        </authorList>
    </citation>
    <scope>NUCLEOTIDE SEQUENCE [LARGE SCALE GENOMIC DNA]</scope>
    <source>
        <strain evidence="2">YNDBR</strain>
        <tissue evidence="2">Leaf</tissue>
    </source>
</reference>
<evidence type="ECO:0000256" key="1">
    <source>
        <dbReference type="SAM" id="MobiDB-lite"/>
    </source>
</evidence>
<gene>
    <name evidence="2" type="ORF">Syun_001951</name>
</gene>
<comment type="caution">
    <text evidence="2">The sequence shown here is derived from an EMBL/GenBank/DDBJ whole genome shotgun (WGS) entry which is preliminary data.</text>
</comment>
<organism evidence="2 3">
    <name type="scientific">Stephania yunnanensis</name>
    <dbReference type="NCBI Taxonomy" id="152371"/>
    <lineage>
        <taxon>Eukaryota</taxon>
        <taxon>Viridiplantae</taxon>
        <taxon>Streptophyta</taxon>
        <taxon>Embryophyta</taxon>
        <taxon>Tracheophyta</taxon>
        <taxon>Spermatophyta</taxon>
        <taxon>Magnoliopsida</taxon>
        <taxon>Ranunculales</taxon>
        <taxon>Menispermaceae</taxon>
        <taxon>Menispermoideae</taxon>
        <taxon>Cissampelideae</taxon>
        <taxon>Stephania</taxon>
    </lineage>
</organism>
<keyword evidence="3" id="KW-1185">Reference proteome</keyword>
<accession>A0AAP0QBE7</accession>
<name>A0AAP0QBE7_9MAGN</name>
<dbReference type="AlphaFoldDB" id="A0AAP0QBE7"/>
<sequence>MLQMVEVLQAMQEHEKIREHQLEKHHSPKRNQGDQQDNSRLGKEKIDDSSEILLVRNACVPQKRHAMWILS</sequence>
<evidence type="ECO:0000313" key="2">
    <source>
        <dbReference type="EMBL" id="KAK9169811.1"/>
    </source>
</evidence>
<feature type="compositionally biased region" description="Basic and acidic residues" evidence="1">
    <location>
        <begin position="13"/>
        <end position="25"/>
    </location>
</feature>
<evidence type="ECO:0000313" key="3">
    <source>
        <dbReference type="Proteomes" id="UP001420932"/>
    </source>
</evidence>